<keyword evidence="3" id="KW-1185">Reference proteome</keyword>
<protein>
    <submittedName>
        <fullName evidence="2">Uncharacterized protein</fullName>
    </submittedName>
</protein>
<dbReference type="EMBL" id="QXFL01000001">
    <property type="protein sequence ID" value="RIV88853.1"/>
    <property type="molecule type" value="Genomic_DNA"/>
</dbReference>
<evidence type="ECO:0000313" key="2">
    <source>
        <dbReference type="EMBL" id="RIV88853.1"/>
    </source>
</evidence>
<feature type="transmembrane region" description="Helical" evidence="1">
    <location>
        <begin position="75"/>
        <end position="97"/>
    </location>
</feature>
<feature type="transmembrane region" description="Helical" evidence="1">
    <location>
        <begin position="118"/>
        <end position="136"/>
    </location>
</feature>
<dbReference type="OrthoDB" id="7192182at2"/>
<evidence type="ECO:0000256" key="1">
    <source>
        <dbReference type="SAM" id="Phobius"/>
    </source>
</evidence>
<feature type="transmembrane region" description="Helical" evidence="1">
    <location>
        <begin position="148"/>
        <end position="169"/>
    </location>
</feature>
<feature type="transmembrane region" description="Helical" evidence="1">
    <location>
        <begin position="47"/>
        <end position="69"/>
    </location>
</feature>
<proteinExistence type="predicted"/>
<organism evidence="2 3">
    <name type="scientific">Aurantiacibacter zhengii</name>
    <dbReference type="NCBI Taxonomy" id="2307003"/>
    <lineage>
        <taxon>Bacteria</taxon>
        <taxon>Pseudomonadati</taxon>
        <taxon>Pseudomonadota</taxon>
        <taxon>Alphaproteobacteria</taxon>
        <taxon>Sphingomonadales</taxon>
        <taxon>Erythrobacteraceae</taxon>
        <taxon>Aurantiacibacter</taxon>
    </lineage>
</organism>
<keyword evidence="1" id="KW-0472">Membrane</keyword>
<feature type="transmembrane region" description="Helical" evidence="1">
    <location>
        <begin position="176"/>
        <end position="192"/>
    </location>
</feature>
<gene>
    <name evidence="2" type="ORF">D2V07_00810</name>
</gene>
<sequence length="193" mass="21796">MTDFEFIFVLYALLLGLSLVELLSGLGRALELEFAYDAKGQEAKFAIGWLTPLMAIFVMVDLMSFWMFAWTVRPLITVTAPMLLGVMTFASSYYLAARLVFPGDPDRFRDLDTHYFRVSRTIFGILIALVAAQWAYLLSIEAIRSSLLTPVSVGLTVLFVGLMVAAMIFRDRRVQAILLVALITRYLVLYLFI</sequence>
<keyword evidence="1" id="KW-0812">Transmembrane</keyword>
<keyword evidence="1" id="KW-1133">Transmembrane helix</keyword>
<evidence type="ECO:0000313" key="3">
    <source>
        <dbReference type="Proteomes" id="UP000286576"/>
    </source>
</evidence>
<comment type="caution">
    <text evidence="2">The sequence shown here is derived from an EMBL/GenBank/DDBJ whole genome shotgun (WGS) entry which is preliminary data.</text>
</comment>
<reference evidence="2 3" key="1">
    <citation type="submission" date="2018-08" db="EMBL/GenBank/DDBJ databases">
        <title>Erythrobacter zhengii sp.nov., a bacterium isolated from deep-sea sediment.</title>
        <authorList>
            <person name="Fang C."/>
            <person name="Wu Y.-H."/>
            <person name="Sun C."/>
            <person name="Wang H."/>
            <person name="Cheng H."/>
            <person name="Meng F.-X."/>
            <person name="Wang C.-S."/>
            <person name="Xu X.-W."/>
        </authorList>
    </citation>
    <scope>NUCLEOTIDE SEQUENCE [LARGE SCALE GENOMIC DNA]</scope>
    <source>
        <strain evidence="2 3">V18</strain>
    </source>
</reference>
<name>A0A418NW89_9SPHN</name>
<feature type="transmembrane region" description="Helical" evidence="1">
    <location>
        <begin position="6"/>
        <end position="26"/>
    </location>
</feature>
<accession>A0A418NW89</accession>
<dbReference type="RefSeq" id="WP_119584130.1">
    <property type="nucleotide sequence ID" value="NZ_CAWODQ010000001.1"/>
</dbReference>
<dbReference type="AlphaFoldDB" id="A0A418NW89"/>
<dbReference type="Proteomes" id="UP000286576">
    <property type="component" value="Unassembled WGS sequence"/>
</dbReference>